<keyword evidence="2 7" id="KW-0812">Transmembrane</keyword>
<reference evidence="10" key="1">
    <citation type="journal article" date="2021" name="BMC Genomics">
        <title>Chromosome-level genome assembly and manually-curated proteome of model necrotroph Parastagonospora nodorum Sn15 reveals a genome-wide trove of candidate effector homologs, and redundancy of virulence-related functions within an accessory chromosome.</title>
        <authorList>
            <person name="Bertazzoni S."/>
            <person name="Jones D.A.B."/>
            <person name="Phan H.T."/>
            <person name="Tan K.-C."/>
            <person name="Hane J.K."/>
        </authorList>
    </citation>
    <scope>NUCLEOTIDE SEQUENCE [LARGE SCALE GENOMIC DNA]</scope>
    <source>
        <strain evidence="10">SN15 / ATCC MYA-4574 / FGSC 10173)</strain>
    </source>
</reference>
<evidence type="ECO:0000313" key="9">
    <source>
        <dbReference type="EMBL" id="QRC94363.1"/>
    </source>
</evidence>
<feature type="region of interest" description="Disordered" evidence="6">
    <location>
        <begin position="338"/>
        <end position="363"/>
    </location>
</feature>
<comment type="similarity">
    <text evidence="5">Belongs to the SAT4 family.</text>
</comment>
<evidence type="ECO:0000256" key="6">
    <source>
        <dbReference type="SAM" id="MobiDB-lite"/>
    </source>
</evidence>
<sequence length="363" mass="39440">MAHEVATVEVAGDGVALLYGAIVLLVLSWVVFSLRLTVRVWRKALGLDDYIMLAGIILFSATAALCIVCCSYGSGQFARNVPPLTMSKGIKLFYIAEYFYAVSAAFIKISVAVTLLRIAVGRPVLKGVIWGLIALTVIAALVFVVGIANICHPIETLWGMANGKCNLQLNTDVSLFFSAIEILTDFSLSLLPAVLLWNVQMKGKVKGSVAVMLALASFASCATIIRLKFLTLYSDPGEFIYGTGKIGFWSLTEEGIGIIAGSLPALRPLLNLRIRITTTSNNTPAASNAHFEASRGKQPSSRAPIKMDTFQTLGENDFDHSDGDSQKNIIKETRYTVTSTQLQPKQSYDMGWDDKRPDHVSHV</sequence>
<feature type="domain" description="Rhodopsin" evidence="8">
    <location>
        <begin position="34"/>
        <end position="271"/>
    </location>
</feature>
<comment type="subcellular location">
    <subcellularLocation>
        <location evidence="1">Membrane</location>
        <topology evidence="1">Multi-pass membrane protein</topology>
    </subcellularLocation>
</comment>
<organism evidence="9 10">
    <name type="scientific">Phaeosphaeria nodorum (strain SN15 / ATCC MYA-4574 / FGSC 10173)</name>
    <name type="common">Glume blotch fungus</name>
    <name type="synonym">Parastagonospora nodorum</name>
    <dbReference type="NCBI Taxonomy" id="321614"/>
    <lineage>
        <taxon>Eukaryota</taxon>
        <taxon>Fungi</taxon>
        <taxon>Dikarya</taxon>
        <taxon>Ascomycota</taxon>
        <taxon>Pezizomycotina</taxon>
        <taxon>Dothideomycetes</taxon>
        <taxon>Pleosporomycetidae</taxon>
        <taxon>Pleosporales</taxon>
        <taxon>Pleosporineae</taxon>
        <taxon>Phaeosphaeriaceae</taxon>
        <taxon>Parastagonospora</taxon>
    </lineage>
</organism>
<dbReference type="PANTHER" id="PTHR33048">
    <property type="entry name" value="PTH11-LIKE INTEGRAL MEMBRANE PROTEIN (AFU_ORTHOLOGUE AFUA_5G11245)"/>
    <property type="match status" value="1"/>
</dbReference>
<accession>A0A7U2HXJ6</accession>
<dbReference type="EMBL" id="CP069026">
    <property type="protein sequence ID" value="QRC94363.1"/>
    <property type="molecule type" value="Genomic_DNA"/>
</dbReference>
<proteinExistence type="inferred from homology"/>
<dbReference type="AlphaFoldDB" id="A0A7U2HXJ6"/>
<feature type="transmembrane region" description="Helical" evidence="7">
    <location>
        <begin position="50"/>
        <end position="74"/>
    </location>
</feature>
<dbReference type="InterPro" id="IPR049326">
    <property type="entry name" value="Rhodopsin_dom_fungi"/>
</dbReference>
<dbReference type="OrthoDB" id="3923077at2759"/>
<dbReference type="Pfam" id="PF20684">
    <property type="entry name" value="Fung_rhodopsin"/>
    <property type="match status" value="1"/>
</dbReference>
<dbReference type="InterPro" id="IPR052337">
    <property type="entry name" value="SAT4-like"/>
</dbReference>
<evidence type="ECO:0000256" key="5">
    <source>
        <dbReference type="ARBA" id="ARBA00038359"/>
    </source>
</evidence>
<feature type="transmembrane region" description="Helical" evidence="7">
    <location>
        <begin position="128"/>
        <end position="150"/>
    </location>
</feature>
<keyword evidence="4 7" id="KW-0472">Membrane</keyword>
<feature type="compositionally biased region" description="Basic and acidic residues" evidence="6">
    <location>
        <begin position="352"/>
        <end position="363"/>
    </location>
</feature>
<dbReference type="VEuPathDB" id="FungiDB:JI435_076080"/>
<evidence type="ECO:0000256" key="2">
    <source>
        <dbReference type="ARBA" id="ARBA00022692"/>
    </source>
</evidence>
<keyword evidence="3 7" id="KW-1133">Transmembrane helix</keyword>
<dbReference type="Proteomes" id="UP000663193">
    <property type="component" value="Chromosome 4"/>
</dbReference>
<evidence type="ECO:0000256" key="3">
    <source>
        <dbReference type="ARBA" id="ARBA00022989"/>
    </source>
</evidence>
<gene>
    <name evidence="9" type="ORF">JI435_076080</name>
</gene>
<evidence type="ECO:0000256" key="7">
    <source>
        <dbReference type="SAM" id="Phobius"/>
    </source>
</evidence>
<feature type="transmembrane region" description="Helical" evidence="7">
    <location>
        <begin position="94"/>
        <end position="116"/>
    </location>
</feature>
<evidence type="ECO:0000256" key="4">
    <source>
        <dbReference type="ARBA" id="ARBA00023136"/>
    </source>
</evidence>
<name>A0A7U2HXJ6_PHANO</name>
<dbReference type="GO" id="GO:0016020">
    <property type="term" value="C:membrane"/>
    <property type="evidence" value="ECO:0007669"/>
    <property type="project" value="UniProtKB-SubCell"/>
</dbReference>
<evidence type="ECO:0000259" key="8">
    <source>
        <dbReference type="Pfam" id="PF20684"/>
    </source>
</evidence>
<feature type="region of interest" description="Disordered" evidence="6">
    <location>
        <begin position="283"/>
        <end position="303"/>
    </location>
</feature>
<feature type="transmembrane region" description="Helical" evidence="7">
    <location>
        <begin position="16"/>
        <end position="38"/>
    </location>
</feature>
<feature type="transmembrane region" description="Helical" evidence="7">
    <location>
        <begin position="209"/>
        <end position="227"/>
    </location>
</feature>
<evidence type="ECO:0000313" key="10">
    <source>
        <dbReference type="Proteomes" id="UP000663193"/>
    </source>
</evidence>
<protein>
    <recommendedName>
        <fullName evidence="8">Rhodopsin domain-containing protein</fullName>
    </recommendedName>
</protein>
<dbReference type="PANTHER" id="PTHR33048:SF21">
    <property type="entry name" value="INTEGRAL MEMBRANE PROTEIN"/>
    <property type="match status" value="1"/>
</dbReference>
<feature type="transmembrane region" description="Helical" evidence="7">
    <location>
        <begin position="176"/>
        <end position="197"/>
    </location>
</feature>
<keyword evidence="10" id="KW-1185">Reference proteome</keyword>
<evidence type="ECO:0000256" key="1">
    <source>
        <dbReference type="ARBA" id="ARBA00004141"/>
    </source>
</evidence>